<proteinExistence type="predicted"/>
<protein>
    <submittedName>
        <fullName evidence="2">Uncharacterized protein</fullName>
    </submittedName>
</protein>
<dbReference type="KEGG" id="cbar:PATL70BA_1082"/>
<organism evidence="2 3">
    <name type="scientific">Petrocella atlantisensis</name>
    <dbReference type="NCBI Taxonomy" id="2173034"/>
    <lineage>
        <taxon>Bacteria</taxon>
        <taxon>Bacillati</taxon>
        <taxon>Bacillota</taxon>
        <taxon>Clostridia</taxon>
        <taxon>Lachnospirales</taxon>
        <taxon>Vallitaleaceae</taxon>
        <taxon>Petrocella</taxon>
    </lineage>
</organism>
<evidence type="ECO:0000313" key="2">
    <source>
        <dbReference type="EMBL" id="VDN46956.1"/>
    </source>
</evidence>
<dbReference type="Proteomes" id="UP000279029">
    <property type="component" value="Chromosome"/>
</dbReference>
<feature type="region of interest" description="Disordered" evidence="1">
    <location>
        <begin position="1"/>
        <end position="51"/>
    </location>
</feature>
<gene>
    <name evidence="2" type="ORF">PATL70BA_1082</name>
</gene>
<evidence type="ECO:0000256" key="1">
    <source>
        <dbReference type="SAM" id="MobiDB-lite"/>
    </source>
</evidence>
<feature type="compositionally biased region" description="Polar residues" evidence="1">
    <location>
        <begin position="32"/>
        <end position="51"/>
    </location>
</feature>
<accession>A0A3P7RW03</accession>
<sequence>MSEKNQEMMKKILEQKKATQSNKQKMIPNKKIGSSQKGKLNQKAGGSNNKV</sequence>
<dbReference type="EMBL" id="LR130778">
    <property type="protein sequence ID" value="VDN46956.1"/>
    <property type="molecule type" value="Genomic_DNA"/>
</dbReference>
<evidence type="ECO:0000313" key="3">
    <source>
        <dbReference type="Proteomes" id="UP000279029"/>
    </source>
</evidence>
<reference evidence="2 3" key="1">
    <citation type="submission" date="2018-09" db="EMBL/GenBank/DDBJ databases">
        <authorList>
            <person name="Postec A."/>
        </authorList>
    </citation>
    <scope>NUCLEOTIDE SEQUENCE [LARGE SCALE GENOMIC DNA]</scope>
    <source>
        <strain evidence="2">70B-A</strain>
    </source>
</reference>
<dbReference type="AlphaFoldDB" id="A0A3P7RW03"/>
<keyword evidence="3" id="KW-1185">Reference proteome</keyword>
<dbReference type="RefSeq" id="WP_172596110.1">
    <property type="nucleotide sequence ID" value="NZ_LR130778.1"/>
</dbReference>
<name>A0A3P7RW03_9FIRM</name>
<feature type="compositionally biased region" description="Basic and acidic residues" evidence="1">
    <location>
        <begin position="1"/>
        <end position="17"/>
    </location>
</feature>